<accession>A0ABD0JQF4</accession>
<feature type="compositionally biased region" description="Basic residues" evidence="1">
    <location>
        <begin position="1"/>
        <end position="18"/>
    </location>
</feature>
<sequence>MRRSCPRHSRQRPTRKQYHPVQRNMPLSKLPVFWVGARDLFPTRSCQSAVLAKGGSQLVVGGQYSTSFLASGVYRAQREMA</sequence>
<dbReference type="AlphaFoldDB" id="A0ABD0JQF4"/>
<comment type="caution">
    <text evidence="2">The sequence shown here is derived from an EMBL/GenBank/DDBJ whole genome shotgun (WGS) entry which is preliminary data.</text>
</comment>
<gene>
    <name evidence="2" type="ORF">BaRGS_00031602</name>
</gene>
<evidence type="ECO:0000256" key="1">
    <source>
        <dbReference type="SAM" id="MobiDB-lite"/>
    </source>
</evidence>
<proteinExistence type="predicted"/>
<keyword evidence="3" id="KW-1185">Reference proteome</keyword>
<evidence type="ECO:0000313" key="3">
    <source>
        <dbReference type="Proteomes" id="UP001519460"/>
    </source>
</evidence>
<protein>
    <submittedName>
        <fullName evidence="2">Uncharacterized protein</fullName>
    </submittedName>
</protein>
<reference evidence="2 3" key="1">
    <citation type="journal article" date="2023" name="Sci. Data">
        <title>Genome assembly of the Korean intertidal mud-creeper Batillaria attramentaria.</title>
        <authorList>
            <person name="Patra A.K."/>
            <person name="Ho P.T."/>
            <person name="Jun S."/>
            <person name="Lee S.J."/>
            <person name="Kim Y."/>
            <person name="Won Y.J."/>
        </authorList>
    </citation>
    <scope>NUCLEOTIDE SEQUENCE [LARGE SCALE GENOMIC DNA]</scope>
    <source>
        <strain evidence="2">Wonlab-2016</strain>
    </source>
</reference>
<organism evidence="2 3">
    <name type="scientific">Batillaria attramentaria</name>
    <dbReference type="NCBI Taxonomy" id="370345"/>
    <lineage>
        <taxon>Eukaryota</taxon>
        <taxon>Metazoa</taxon>
        <taxon>Spiralia</taxon>
        <taxon>Lophotrochozoa</taxon>
        <taxon>Mollusca</taxon>
        <taxon>Gastropoda</taxon>
        <taxon>Caenogastropoda</taxon>
        <taxon>Sorbeoconcha</taxon>
        <taxon>Cerithioidea</taxon>
        <taxon>Batillariidae</taxon>
        <taxon>Batillaria</taxon>
    </lineage>
</organism>
<feature type="region of interest" description="Disordered" evidence="1">
    <location>
        <begin position="1"/>
        <end position="22"/>
    </location>
</feature>
<evidence type="ECO:0000313" key="2">
    <source>
        <dbReference type="EMBL" id="KAK7477116.1"/>
    </source>
</evidence>
<name>A0ABD0JQF4_9CAEN</name>
<dbReference type="EMBL" id="JACVVK020000357">
    <property type="protein sequence ID" value="KAK7477116.1"/>
    <property type="molecule type" value="Genomic_DNA"/>
</dbReference>
<dbReference type="Proteomes" id="UP001519460">
    <property type="component" value="Unassembled WGS sequence"/>
</dbReference>